<feature type="transmembrane region" description="Helical" evidence="1">
    <location>
        <begin position="275"/>
        <end position="292"/>
    </location>
</feature>
<keyword evidence="1" id="KW-0812">Transmembrane</keyword>
<evidence type="ECO:0000313" key="2">
    <source>
        <dbReference type="EMBL" id="ACT57975.1"/>
    </source>
</evidence>
<feature type="transmembrane region" description="Helical" evidence="1">
    <location>
        <begin position="166"/>
        <end position="187"/>
    </location>
</feature>
<evidence type="ECO:0008006" key="4">
    <source>
        <dbReference type="Google" id="ProtNLM"/>
    </source>
</evidence>
<dbReference type="AlphaFoldDB" id="C6XLR9"/>
<dbReference type="OrthoDB" id="7264924at2"/>
<feature type="transmembrane region" description="Helical" evidence="1">
    <location>
        <begin position="141"/>
        <end position="160"/>
    </location>
</feature>
<dbReference type="HOGENOM" id="CLU_836191_0_0_5"/>
<protein>
    <recommendedName>
        <fullName evidence="4">DUF2157 domain-containing protein</fullName>
    </recommendedName>
</protein>
<keyword evidence="1" id="KW-1133">Transmembrane helix</keyword>
<dbReference type="eggNOG" id="ENOG502ZSPU">
    <property type="taxonomic scope" value="Bacteria"/>
</dbReference>
<dbReference type="RefSeq" id="WP_012778133.1">
    <property type="nucleotide sequence ID" value="NC_012982.1"/>
</dbReference>
<feature type="transmembrane region" description="Helical" evidence="1">
    <location>
        <begin position="251"/>
        <end position="268"/>
    </location>
</feature>
<feature type="transmembrane region" description="Helical" evidence="1">
    <location>
        <begin position="199"/>
        <end position="221"/>
    </location>
</feature>
<feature type="transmembrane region" description="Helical" evidence="1">
    <location>
        <begin position="88"/>
        <end position="107"/>
    </location>
</feature>
<organism evidence="2 3">
    <name type="scientific">Hirschia baltica (strain ATCC 49814 / DSM 5838 / IFAM 1418)</name>
    <dbReference type="NCBI Taxonomy" id="582402"/>
    <lineage>
        <taxon>Bacteria</taxon>
        <taxon>Pseudomonadati</taxon>
        <taxon>Pseudomonadota</taxon>
        <taxon>Alphaproteobacteria</taxon>
        <taxon>Hyphomonadales</taxon>
        <taxon>Hyphomonadaceae</taxon>
        <taxon>Hirschia</taxon>
    </lineage>
</organism>
<feature type="transmembrane region" description="Helical" evidence="1">
    <location>
        <begin position="35"/>
        <end position="55"/>
    </location>
</feature>
<reference evidence="3" key="1">
    <citation type="journal article" date="2011" name="J. Bacteriol.">
        <title>Genome sequences of eight morphologically diverse alphaproteobacteria.</title>
        <authorList>
            <consortium name="US DOE Joint Genome Institute"/>
            <person name="Brown P.J."/>
            <person name="Kysela D.T."/>
            <person name="Buechlein A."/>
            <person name="Hemmerich C."/>
            <person name="Brun Y.V."/>
        </authorList>
    </citation>
    <scope>NUCLEOTIDE SEQUENCE [LARGE SCALE GENOMIC DNA]</scope>
    <source>
        <strain evidence="3">ATCC 49814 / DSM 5838 / IFAM 1418</strain>
    </source>
</reference>
<keyword evidence="3" id="KW-1185">Reference proteome</keyword>
<keyword evidence="1" id="KW-0472">Membrane</keyword>
<dbReference type="Proteomes" id="UP000002745">
    <property type="component" value="Chromosome"/>
</dbReference>
<gene>
    <name evidence="2" type="ordered locus">Hbal_0273</name>
</gene>
<sequence>MTKISLDLDRLLKEDKISQQEADHLLSLSDGKKRAGLFANLFMILGAIAVSTGVLALQPSAIVGLILATASLGLGYYLFQIKSEEWRILSHGLIVIGCLGLAGWTAWQSQEVWPDKMNWLPQIVALVLFTGGAAFFKQPFLAALVPLAFGSLIGSGTMYWHASYAIFVRECLVTIIVFSAIAGGLYYCREKLHKKWHSVTTMAARVSFFMINFAFWVGSLWGDYVFELWSSDDGWRAAQAWREQALHVPESVFSFAWAIFLGVCIWLGTKDYRRFLANTAVTFLAIHFYTQLFETFGANPIVLVTSGLTMLGAAFGVTRFDRWQKERIAKTN</sequence>
<evidence type="ECO:0000313" key="3">
    <source>
        <dbReference type="Proteomes" id="UP000002745"/>
    </source>
</evidence>
<dbReference type="EMBL" id="CP001678">
    <property type="protein sequence ID" value="ACT57975.1"/>
    <property type="molecule type" value="Genomic_DNA"/>
</dbReference>
<accession>C6XLR9</accession>
<dbReference type="KEGG" id="hba:Hbal_0273"/>
<feature type="transmembrane region" description="Helical" evidence="1">
    <location>
        <begin position="298"/>
        <end position="317"/>
    </location>
</feature>
<proteinExistence type="predicted"/>
<feature type="transmembrane region" description="Helical" evidence="1">
    <location>
        <begin position="61"/>
        <end position="79"/>
    </location>
</feature>
<name>C6XLR9_HIRBI</name>
<evidence type="ECO:0000256" key="1">
    <source>
        <dbReference type="SAM" id="Phobius"/>
    </source>
</evidence>
<feature type="transmembrane region" description="Helical" evidence="1">
    <location>
        <begin position="119"/>
        <end position="136"/>
    </location>
</feature>